<evidence type="ECO:0000313" key="1">
    <source>
        <dbReference type="EMBL" id="GGA56502.1"/>
    </source>
</evidence>
<reference evidence="1 2" key="1">
    <citation type="journal article" date="2014" name="Int. J. Syst. Evol. Microbiol.">
        <title>Complete genome sequence of Corynebacterium casei LMG S-19264T (=DSM 44701T), isolated from a smear-ripened cheese.</title>
        <authorList>
            <consortium name="US DOE Joint Genome Institute (JGI-PGF)"/>
            <person name="Walter F."/>
            <person name="Albersmeier A."/>
            <person name="Kalinowski J."/>
            <person name="Ruckert C."/>
        </authorList>
    </citation>
    <scope>NUCLEOTIDE SEQUENCE [LARGE SCALE GENOMIC DNA]</scope>
    <source>
        <strain evidence="1 2">CGMCC 1.15896</strain>
    </source>
</reference>
<sequence length="66" mass="7373">MLCVRGQGIWGSALLEEKIRSGRAQREEVANDRAGSAALWQQNGVDHMDNAIGGFNVRRNHISRIR</sequence>
<name>A0A916RJY6_9HYPH</name>
<protein>
    <submittedName>
        <fullName evidence="1">Uncharacterized protein</fullName>
    </submittedName>
</protein>
<dbReference type="Proteomes" id="UP000596977">
    <property type="component" value="Unassembled WGS sequence"/>
</dbReference>
<evidence type="ECO:0000313" key="2">
    <source>
        <dbReference type="Proteomes" id="UP000596977"/>
    </source>
</evidence>
<accession>A0A916RJY6</accession>
<dbReference type="AlphaFoldDB" id="A0A916RJY6"/>
<gene>
    <name evidence="1" type="ORF">GCM10011499_28330</name>
</gene>
<keyword evidence="2" id="KW-1185">Reference proteome</keyword>
<dbReference type="EMBL" id="BMKB01000004">
    <property type="protein sequence ID" value="GGA56502.1"/>
    <property type="molecule type" value="Genomic_DNA"/>
</dbReference>
<organism evidence="1 2">
    <name type="scientific">Pelagibacterium lentulum</name>
    <dbReference type="NCBI Taxonomy" id="2029865"/>
    <lineage>
        <taxon>Bacteria</taxon>
        <taxon>Pseudomonadati</taxon>
        <taxon>Pseudomonadota</taxon>
        <taxon>Alphaproteobacteria</taxon>
        <taxon>Hyphomicrobiales</taxon>
        <taxon>Devosiaceae</taxon>
        <taxon>Pelagibacterium</taxon>
    </lineage>
</organism>
<comment type="caution">
    <text evidence="1">The sequence shown here is derived from an EMBL/GenBank/DDBJ whole genome shotgun (WGS) entry which is preliminary data.</text>
</comment>
<proteinExistence type="predicted"/>